<dbReference type="NCBIfam" id="NF006155">
    <property type="entry name" value="PRK08298.1"/>
    <property type="match status" value="1"/>
</dbReference>
<dbReference type="InterPro" id="IPR016193">
    <property type="entry name" value="Cytidine_deaminase-like"/>
</dbReference>
<gene>
    <name evidence="1" type="ORF">A2Z00_03015</name>
</gene>
<evidence type="ECO:0000313" key="1">
    <source>
        <dbReference type="EMBL" id="OGG12133.1"/>
    </source>
</evidence>
<dbReference type="EMBL" id="MFIZ01000003">
    <property type="protein sequence ID" value="OGG12133.1"/>
    <property type="molecule type" value="Genomic_DNA"/>
</dbReference>
<proteinExistence type="predicted"/>
<sequence length="137" mass="15538">MKIDQKLVDAAIKLAKERYPEGMMAGAVAMYTKEGDLLTSTYPFGDTVRQRLCYETGAICEAHKLNHNITASVCVVRRTGKQDFVIFAPCGVCQERLFFWGPDVEVAVPDKNDPTKWVTKTLKEIQPYYWAEVLDRS</sequence>
<dbReference type="STRING" id="1798370.A2Z00_03015"/>
<accession>A0A1F5ZIH0</accession>
<protein>
    <submittedName>
        <fullName evidence="1">Cytidine deaminase</fullName>
    </submittedName>
</protein>
<organism evidence="1 2">
    <name type="scientific">Candidatus Gottesmanbacteria bacterium RBG_13_45_10</name>
    <dbReference type="NCBI Taxonomy" id="1798370"/>
    <lineage>
        <taxon>Bacteria</taxon>
        <taxon>Candidatus Gottesmaniibacteriota</taxon>
    </lineage>
</organism>
<reference evidence="1 2" key="1">
    <citation type="journal article" date="2016" name="Nat. Commun.">
        <title>Thousands of microbial genomes shed light on interconnected biogeochemical processes in an aquifer system.</title>
        <authorList>
            <person name="Anantharaman K."/>
            <person name="Brown C.T."/>
            <person name="Hug L.A."/>
            <person name="Sharon I."/>
            <person name="Castelle C.J."/>
            <person name="Probst A.J."/>
            <person name="Thomas B.C."/>
            <person name="Singh A."/>
            <person name="Wilkins M.J."/>
            <person name="Karaoz U."/>
            <person name="Brodie E.L."/>
            <person name="Williams K.H."/>
            <person name="Hubbard S.S."/>
            <person name="Banfield J.F."/>
        </authorList>
    </citation>
    <scope>NUCLEOTIDE SEQUENCE [LARGE SCALE GENOMIC DNA]</scope>
</reference>
<dbReference type="SUPFAM" id="SSF53927">
    <property type="entry name" value="Cytidine deaminase-like"/>
    <property type="match status" value="1"/>
</dbReference>
<dbReference type="GO" id="GO:0003824">
    <property type="term" value="F:catalytic activity"/>
    <property type="evidence" value="ECO:0007669"/>
    <property type="project" value="InterPro"/>
</dbReference>
<dbReference type="Proteomes" id="UP000177268">
    <property type="component" value="Unassembled WGS sequence"/>
</dbReference>
<dbReference type="AlphaFoldDB" id="A0A1F5ZIH0"/>
<name>A0A1F5ZIH0_9BACT</name>
<comment type="caution">
    <text evidence="1">The sequence shown here is derived from an EMBL/GenBank/DDBJ whole genome shotgun (WGS) entry which is preliminary data.</text>
</comment>
<dbReference type="Gene3D" id="3.40.140.10">
    <property type="entry name" value="Cytidine Deaminase, domain 2"/>
    <property type="match status" value="1"/>
</dbReference>
<evidence type="ECO:0000313" key="2">
    <source>
        <dbReference type="Proteomes" id="UP000177268"/>
    </source>
</evidence>